<dbReference type="EMBL" id="JAACXV010013698">
    <property type="protein sequence ID" value="KAF7272778.1"/>
    <property type="molecule type" value="Genomic_DNA"/>
</dbReference>
<gene>
    <name evidence="2" type="ORF">GWI33_014466</name>
</gene>
<evidence type="ECO:0000256" key="1">
    <source>
        <dbReference type="SAM" id="MobiDB-lite"/>
    </source>
</evidence>
<dbReference type="AlphaFoldDB" id="A0A834I621"/>
<dbReference type="Proteomes" id="UP000625711">
    <property type="component" value="Unassembled WGS sequence"/>
</dbReference>
<evidence type="ECO:0000313" key="2">
    <source>
        <dbReference type="EMBL" id="KAF7272778.1"/>
    </source>
</evidence>
<feature type="region of interest" description="Disordered" evidence="1">
    <location>
        <begin position="60"/>
        <end position="85"/>
    </location>
</feature>
<accession>A0A834I621</accession>
<evidence type="ECO:0000313" key="3">
    <source>
        <dbReference type="Proteomes" id="UP000625711"/>
    </source>
</evidence>
<comment type="caution">
    <text evidence="2">The sequence shown here is derived from an EMBL/GenBank/DDBJ whole genome shotgun (WGS) entry which is preliminary data.</text>
</comment>
<name>A0A834I621_RHYFE</name>
<organism evidence="2 3">
    <name type="scientific">Rhynchophorus ferrugineus</name>
    <name type="common">Red palm weevil</name>
    <name type="synonym">Curculio ferrugineus</name>
    <dbReference type="NCBI Taxonomy" id="354439"/>
    <lineage>
        <taxon>Eukaryota</taxon>
        <taxon>Metazoa</taxon>
        <taxon>Ecdysozoa</taxon>
        <taxon>Arthropoda</taxon>
        <taxon>Hexapoda</taxon>
        <taxon>Insecta</taxon>
        <taxon>Pterygota</taxon>
        <taxon>Neoptera</taxon>
        <taxon>Endopterygota</taxon>
        <taxon>Coleoptera</taxon>
        <taxon>Polyphaga</taxon>
        <taxon>Cucujiformia</taxon>
        <taxon>Curculionidae</taxon>
        <taxon>Dryophthorinae</taxon>
        <taxon>Rhynchophorus</taxon>
    </lineage>
</organism>
<sequence length="85" mass="9608">MDVNLASCRRTNRIDCRLKIVQDRTQVVYPNGGRDIVQYATSMIVQPKLKSAVTLPIKARTSARDQGRTTGTSLSSPMWRERSKK</sequence>
<reference evidence="2" key="1">
    <citation type="submission" date="2020-08" db="EMBL/GenBank/DDBJ databases">
        <title>Genome sequencing and assembly of the red palm weevil Rhynchophorus ferrugineus.</title>
        <authorList>
            <person name="Dias G.B."/>
            <person name="Bergman C.M."/>
            <person name="Manee M."/>
        </authorList>
    </citation>
    <scope>NUCLEOTIDE SEQUENCE</scope>
    <source>
        <strain evidence="2">AA-2017</strain>
        <tissue evidence="2">Whole larva</tissue>
    </source>
</reference>
<keyword evidence="3" id="KW-1185">Reference proteome</keyword>
<protein>
    <submittedName>
        <fullName evidence="2">Uncharacterized protein</fullName>
    </submittedName>
</protein>
<proteinExistence type="predicted"/>